<accession>A0A1V9YMA2</accession>
<sequence length="230" mass="25201">MTRYIELVAPSLLCGRTYTLHVHDTAGSWSIDRAFHDFTVLRATLLRCASAPLAATLRRQPFPPTLLHRFQRAKLSAFLAAADAACTDEPAACAVLEDFLGVAFVAPTSRVRTPAHVQSRLLSLSQLYDDDDEEIADVAFELGLWGLGAADVCLLLDVLLRTLAKARVGAPGAYVLENSSFALDPQAFVREVMLLSATPAVRVLLEEHVPRSLEVLAQRVWRQHKEQGAT</sequence>
<dbReference type="OrthoDB" id="77086at2759"/>
<proteinExistence type="predicted"/>
<keyword evidence="2" id="KW-1185">Reference proteome</keyword>
<dbReference type="Proteomes" id="UP000243579">
    <property type="component" value="Unassembled WGS sequence"/>
</dbReference>
<dbReference type="EMBL" id="JNBR01001478">
    <property type="protein sequence ID" value="OQR86846.1"/>
    <property type="molecule type" value="Genomic_DNA"/>
</dbReference>
<name>A0A1V9YMA2_ACHHY</name>
<evidence type="ECO:0000313" key="2">
    <source>
        <dbReference type="Proteomes" id="UP000243579"/>
    </source>
</evidence>
<organism evidence="1 2">
    <name type="scientific">Achlya hypogyna</name>
    <name type="common">Oomycete</name>
    <name type="synonym">Protoachlya hypogyna</name>
    <dbReference type="NCBI Taxonomy" id="1202772"/>
    <lineage>
        <taxon>Eukaryota</taxon>
        <taxon>Sar</taxon>
        <taxon>Stramenopiles</taxon>
        <taxon>Oomycota</taxon>
        <taxon>Saprolegniomycetes</taxon>
        <taxon>Saprolegniales</taxon>
        <taxon>Achlyaceae</taxon>
        <taxon>Achlya</taxon>
    </lineage>
</organism>
<protein>
    <recommendedName>
        <fullName evidence="3">PX domain-containing protein</fullName>
    </recommendedName>
</protein>
<dbReference type="AlphaFoldDB" id="A0A1V9YMA2"/>
<gene>
    <name evidence="1" type="ORF">ACHHYP_09832</name>
</gene>
<comment type="caution">
    <text evidence="1">The sequence shown here is derived from an EMBL/GenBank/DDBJ whole genome shotgun (WGS) entry which is preliminary data.</text>
</comment>
<evidence type="ECO:0000313" key="1">
    <source>
        <dbReference type="EMBL" id="OQR86846.1"/>
    </source>
</evidence>
<evidence type="ECO:0008006" key="3">
    <source>
        <dbReference type="Google" id="ProtNLM"/>
    </source>
</evidence>
<reference evidence="1 2" key="1">
    <citation type="journal article" date="2014" name="Genome Biol. Evol.">
        <title>The secreted proteins of Achlya hypogyna and Thraustotheca clavata identify the ancestral oomycete secretome and reveal gene acquisitions by horizontal gene transfer.</title>
        <authorList>
            <person name="Misner I."/>
            <person name="Blouin N."/>
            <person name="Leonard G."/>
            <person name="Richards T.A."/>
            <person name="Lane C.E."/>
        </authorList>
    </citation>
    <scope>NUCLEOTIDE SEQUENCE [LARGE SCALE GENOMIC DNA]</scope>
    <source>
        <strain evidence="1 2">ATCC 48635</strain>
    </source>
</reference>